<dbReference type="AlphaFoldDB" id="A0A7W7QSY7"/>
<dbReference type="InterPro" id="IPR003661">
    <property type="entry name" value="HisK_dim/P_dom"/>
</dbReference>
<dbReference type="SMART" id="SM00387">
    <property type="entry name" value="HATPase_c"/>
    <property type="match status" value="1"/>
</dbReference>
<feature type="transmembrane region" description="Helical" evidence="11">
    <location>
        <begin position="136"/>
        <end position="156"/>
    </location>
</feature>
<dbReference type="CDD" id="cd06225">
    <property type="entry name" value="HAMP"/>
    <property type="match status" value="1"/>
</dbReference>
<evidence type="ECO:0000256" key="1">
    <source>
        <dbReference type="ARBA" id="ARBA00000085"/>
    </source>
</evidence>
<dbReference type="InterPro" id="IPR003660">
    <property type="entry name" value="HAMP_dom"/>
</dbReference>
<dbReference type="InterPro" id="IPR004358">
    <property type="entry name" value="Sig_transdc_His_kin-like_C"/>
</dbReference>
<organism evidence="14 15">
    <name type="scientific">Streptosporangium saharense</name>
    <dbReference type="NCBI Taxonomy" id="1706840"/>
    <lineage>
        <taxon>Bacteria</taxon>
        <taxon>Bacillati</taxon>
        <taxon>Actinomycetota</taxon>
        <taxon>Actinomycetes</taxon>
        <taxon>Streptosporangiales</taxon>
        <taxon>Streptosporangiaceae</taxon>
        <taxon>Streptosporangium</taxon>
    </lineage>
</organism>
<dbReference type="GO" id="GO:0005886">
    <property type="term" value="C:plasma membrane"/>
    <property type="evidence" value="ECO:0007669"/>
    <property type="project" value="UniProtKB-SubCell"/>
</dbReference>
<dbReference type="InterPro" id="IPR036890">
    <property type="entry name" value="HATPase_C_sf"/>
</dbReference>
<dbReference type="InterPro" id="IPR036097">
    <property type="entry name" value="HisK_dim/P_sf"/>
</dbReference>
<dbReference type="CDD" id="cd00082">
    <property type="entry name" value="HisKA"/>
    <property type="match status" value="1"/>
</dbReference>
<feature type="domain" description="Histidine kinase" evidence="12">
    <location>
        <begin position="221"/>
        <end position="411"/>
    </location>
</feature>
<evidence type="ECO:0000256" key="10">
    <source>
        <dbReference type="ARBA" id="ARBA00023136"/>
    </source>
</evidence>
<dbReference type="EC" id="2.7.13.3" evidence="3"/>
<dbReference type="SMART" id="SM00304">
    <property type="entry name" value="HAMP"/>
    <property type="match status" value="1"/>
</dbReference>
<dbReference type="SUPFAM" id="SSF158472">
    <property type="entry name" value="HAMP domain-like"/>
    <property type="match status" value="1"/>
</dbReference>
<protein>
    <recommendedName>
        <fullName evidence="3">histidine kinase</fullName>
        <ecNumber evidence="3">2.7.13.3</ecNumber>
    </recommendedName>
</protein>
<dbReference type="Pfam" id="PF00672">
    <property type="entry name" value="HAMP"/>
    <property type="match status" value="1"/>
</dbReference>
<dbReference type="InterPro" id="IPR050428">
    <property type="entry name" value="TCS_sensor_his_kinase"/>
</dbReference>
<keyword evidence="10 11" id="KW-0472">Membrane</keyword>
<evidence type="ECO:0000313" key="15">
    <source>
        <dbReference type="Proteomes" id="UP000552644"/>
    </source>
</evidence>
<dbReference type="RefSeq" id="WP_184721225.1">
    <property type="nucleotide sequence ID" value="NZ_JACHJP010000009.1"/>
</dbReference>
<dbReference type="PRINTS" id="PR00344">
    <property type="entry name" value="BCTRLSENSOR"/>
</dbReference>
<dbReference type="PROSITE" id="PS50885">
    <property type="entry name" value="HAMP"/>
    <property type="match status" value="1"/>
</dbReference>
<keyword evidence="7 14" id="KW-0418">Kinase</keyword>
<dbReference type="Gene3D" id="3.30.565.10">
    <property type="entry name" value="Histidine kinase-like ATPase, C-terminal domain"/>
    <property type="match status" value="1"/>
</dbReference>
<dbReference type="Pfam" id="PF00512">
    <property type="entry name" value="HisKA"/>
    <property type="match status" value="1"/>
</dbReference>
<evidence type="ECO:0000259" key="12">
    <source>
        <dbReference type="PROSITE" id="PS50109"/>
    </source>
</evidence>
<evidence type="ECO:0000256" key="3">
    <source>
        <dbReference type="ARBA" id="ARBA00012438"/>
    </source>
</evidence>
<dbReference type="EMBL" id="JACHJP010000009">
    <property type="protein sequence ID" value="MBB4919207.1"/>
    <property type="molecule type" value="Genomic_DNA"/>
</dbReference>
<gene>
    <name evidence="14" type="ORF">FHS44_006349</name>
</gene>
<name>A0A7W7QSY7_9ACTN</name>
<evidence type="ECO:0000256" key="11">
    <source>
        <dbReference type="SAM" id="Phobius"/>
    </source>
</evidence>
<evidence type="ECO:0000256" key="4">
    <source>
        <dbReference type="ARBA" id="ARBA00022553"/>
    </source>
</evidence>
<dbReference type="GO" id="GO:0000155">
    <property type="term" value="F:phosphorelay sensor kinase activity"/>
    <property type="evidence" value="ECO:0007669"/>
    <property type="project" value="InterPro"/>
</dbReference>
<evidence type="ECO:0000256" key="7">
    <source>
        <dbReference type="ARBA" id="ARBA00022777"/>
    </source>
</evidence>
<evidence type="ECO:0000256" key="9">
    <source>
        <dbReference type="ARBA" id="ARBA00023012"/>
    </source>
</evidence>
<dbReference type="InterPro" id="IPR003594">
    <property type="entry name" value="HATPase_dom"/>
</dbReference>
<comment type="catalytic activity">
    <reaction evidence="1">
        <text>ATP + protein L-histidine = ADP + protein N-phospho-L-histidine.</text>
        <dbReference type="EC" id="2.7.13.3"/>
    </reaction>
</comment>
<evidence type="ECO:0000313" key="14">
    <source>
        <dbReference type="EMBL" id="MBB4919207.1"/>
    </source>
</evidence>
<comment type="caution">
    <text evidence="14">The sequence shown here is derived from an EMBL/GenBank/DDBJ whole genome shotgun (WGS) entry which is preliminary data.</text>
</comment>
<evidence type="ECO:0000256" key="8">
    <source>
        <dbReference type="ARBA" id="ARBA00022989"/>
    </source>
</evidence>
<evidence type="ECO:0000256" key="2">
    <source>
        <dbReference type="ARBA" id="ARBA00004236"/>
    </source>
</evidence>
<evidence type="ECO:0000256" key="5">
    <source>
        <dbReference type="ARBA" id="ARBA00022679"/>
    </source>
</evidence>
<dbReference type="Proteomes" id="UP000552644">
    <property type="component" value="Unassembled WGS sequence"/>
</dbReference>
<dbReference type="InterPro" id="IPR005467">
    <property type="entry name" value="His_kinase_dom"/>
</dbReference>
<keyword evidence="4" id="KW-0597">Phosphoprotein</keyword>
<keyword evidence="9" id="KW-0902">Two-component regulatory system</keyword>
<keyword evidence="6 11" id="KW-0812">Transmembrane</keyword>
<accession>A0A7W7QSY7</accession>
<dbReference type="Gene3D" id="1.10.287.130">
    <property type="match status" value="1"/>
</dbReference>
<dbReference type="Pfam" id="PF02518">
    <property type="entry name" value="HATPase_c"/>
    <property type="match status" value="1"/>
</dbReference>
<keyword evidence="8 11" id="KW-1133">Transmembrane helix</keyword>
<dbReference type="SMART" id="SM00388">
    <property type="entry name" value="HisKA"/>
    <property type="match status" value="1"/>
</dbReference>
<evidence type="ECO:0000259" key="13">
    <source>
        <dbReference type="PROSITE" id="PS50885"/>
    </source>
</evidence>
<feature type="domain" description="HAMP" evidence="13">
    <location>
        <begin position="157"/>
        <end position="213"/>
    </location>
</feature>
<keyword evidence="5" id="KW-0808">Transferase</keyword>
<dbReference type="Gene3D" id="6.10.340.10">
    <property type="match status" value="1"/>
</dbReference>
<reference evidence="14 15" key="1">
    <citation type="submission" date="2020-08" db="EMBL/GenBank/DDBJ databases">
        <title>Genomic Encyclopedia of Type Strains, Phase III (KMG-III): the genomes of soil and plant-associated and newly described type strains.</title>
        <authorList>
            <person name="Whitman W."/>
        </authorList>
    </citation>
    <scope>NUCLEOTIDE SEQUENCE [LARGE SCALE GENOMIC DNA]</scope>
    <source>
        <strain evidence="14 15">CECT 8840</strain>
    </source>
</reference>
<sequence>MRPGSLRWKVATLITLACCAVTAVVGVLVHRMTVDRSMALGEGRALEAVEKVVESYRVNAPVEEFTPWTEQVKPFEELPEPLRVRLTGEEAVTWYDDGKPEQPWMWAARRVGGGLVATSAMEMGSDLLRLRALDRAMVRAALTALAVVVPVSVGLAELANRRLRRVAVTARRIADGDLDARVAAPDRRIGRDEIADISAAVDSMAASLQYRLLAEQRFTADVAHDLRTPLMGLVAAAGLLDEGEAADLVRDRVGVLRALVEDLLEVSRLDAGAEVAERVRVPLAELAERSAARVGVEARVIVSGNPVAETDPRRLDRVLANLVLNADRHGGQPVEITVGDHVVEVRDHGPGFPAELLADGPRRFRTGAAERGRGHGLGLTIALGQAHVIGAVLTLANAPDGGAVATLRLPS</sequence>
<dbReference type="SUPFAM" id="SSF55874">
    <property type="entry name" value="ATPase domain of HSP90 chaperone/DNA topoisomerase II/histidine kinase"/>
    <property type="match status" value="1"/>
</dbReference>
<dbReference type="PROSITE" id="PS50109">
    <property type="entry name" value="HIS_KIN"/>
    <property type="match status" value="1"/>
</dbReference>
<evidence type="ECO:0000256" key="6">
    <source>
        <dbReference type="ARBA" id="ARBA00022692"/>
    </source>
</evidence>
<dbReference type="PANTHER" id="PTHR45436:SF5">
    <property type="entry name" value="SENSOR HISTIDINE KINASE TRCS"/>
    <property type="match status" value="1"/>
</dbReference>
<dbReference type="SUPFAM" id="SSF47384">
    <property type="entry name" value="Homodimeric domain of signal transducing histidine kinase"/>
    <property type="match status" value="1"/>
</dbReference>
<dbReference type="PANTHER" id="PTHR45436">
    <property type="entry name" value="SENSOR HISTIDINE KINASE YKOH"/>
    <property type="match status" value="1"/>
</dbReference>
<keyword evidence="15" id="KW-1185">Reference proteome</keyword>
<proteinExistence type="predicted"/>
<comment type="subcellular location">
    <subcellularLocation>
        <location evidence="2">Cell membrane</location>
    </subcellularLocation>
</comment>